<name>A0A8X6KT62_TRICU</name>
<dbReference type="OrthoDB" id="6437670at2759"/>
<keyword evidence="1 2" id="KW-1015">Disulfide bond</keyword>
<dbReference type="Pfam" id="PF00057">
    <property type="entry name" value="Ldl_recept_a"/>
    <property type="match status" value="1"/>
</dbReference>
<evidence type="ECO:0000256" key="1">
    <source>
        <dbReference type="ARBA" id="ARBA00023157"/>
    </source>
</evidence>
<keyword evidence="4" id="KW-1185">Reference proteome</keyword>
<dbReference type="CDD" id="cd00112">
    <property type="entry name" value="LDLa"/>
    <property type="match status" value="1"/>
</dbReference>
<reference evidence="3" key="1">
    <citation type="submission" date="2020-07" db="EMBL/GenBank/DDBJ databases">
        <title>Multicomponent nature underlies the extraordinary mechanical properties of spider dragline silk.</title>
        <authorList>
            <person name="Kono N."/>
            <person name="Nakamura H."/>
            <person name="Mori M."/>
            <person name="Yoshida Y."/>
            <person name="Ohtoshi R."/>
            <person name="Malay A.D."/>
            <person name="Moran D.A.P."/>
            <person name="Tomita M."/>
            <person name="Numata K."/>
            <person name="Arakawa K."/>
        </authorList>
    </citation>
    <scope>NUCLEOTIDE SEQUENCE</scope>
</reference>
<evidence type="ECO:0000313" key="4">
    <source>
        <dbReference type="Proteomes" id="UP000887116"/>
    </source>
</evidence>
<dbReference type="PROSITE" id="PS50068">
    <property type="entry name" value="LDLRA_2"/>
    <property type="match status" value="1"/>
</dbReference>
<dbReference type="SUPFAM" id="SSF57424">
    <property type="entry name" value="LDL receptor-like module"/>
    <property type="match status" value="1"/>
</dbReference>
<dbReference type="Gene3D" id="4.10.400.10">
    <property type="entry name" value="Low-density Lipoprotein Receptor"/>
    <property type="match status" value="1"/>
</dbReference>
<dbReference type="InterPro" id="IPR036055">
    <property type="entry name" value="LDL_receptor-like_sf"/>
</dbReference>
<dbReference type="InterPro" id="IPR002172">
    <property type="entry name" value="LDrepeatLR_classA_rpt"/>
</dbReference>
<dbReference type="Proteomes" id="UP000887116">
    <property type="component" value="Unassembled WGS sequence"/>
</dbReference>
<dbReference type="SMART" id="SM00192">
    <property type="entry name" value="LDLa"/>
    <property type="match status" value="1"/>
</dbReference>
<proteinExistence type="predicted"/>
<gene>
    <name evidence="3" type="ORF">TNCT_258531</name>
</gene>
<dbReference type="AlphaFoldDB" id="A0A8X6KT62"/>
<comment type="caution">
    <text evidence="3">The sequence shown here is derived from an EMBL/GenBank/DDBJ whole genome shotgun (WGS) entry which is preliminary data.</text>
</comment>
<sequence>MKLVVVYVRTNNFGVIGLCLTNQMRCIDGNLCTHLKNVCNGKKDCPDGLDEIYCSKLFPYPRCDTPKQKYLTLEMLLNLDAESAVLKVCGASSHSK</sequence>
<evidence type="ECO:0000256" key="2">
    <source>
        <dbReference type="PROSITE-ProRule" id="PRU00124"/>
    </source>
</evidence>
<evidence type="ECO:0000313" key="3">
    <source>
        <dbReference type="EMBL" id="GFQ81468.1"/>
    </source>
</evidence>
<feature type="disulfide bond" evidence="2">
    <location>
        <begin position="39"/>
        <end position="54"/>
    </location>
</feature>
<organism evidence="3 4">
    <name type="scientific">Trichonephila clavata</name>
    <name type="common">Joro spider</name>
    <name type="synonym">Nephila clavata</name>
    <dbReference type="NCBI Taxonomy" id="2740835"/>
    <lineage>
        <taxon>Eukaryota</taxon>
        <taxon>Metazoa</taxon>
        <taxon>Ecdysozoa</taxon>
        <taxon>Arthropoda</taxon>
        <taxon>Chelicerata</taxon>
        <taxon>Arachnida</taxon>
        <taxon>Araneae</taxon>
        <taxon>Araneomorphae</taxon>
        <taxon>Entelegynae</taxon>
        <taxon>Araneoidea</taxon>
        <taxon>Nephilidae</taxon>
        <taxon>Trichonephila</taxon>
    </lineage>
</organism>
<protein>
    <submittedName>
        <fullName evidence="3">Uncharacterized protein</fullName>
    </submittedName>
</protein>
<accession>A0A8X6KT62</accession>
<comment type="caution">
    <text evidence="2">Lacks conserved residue(s) required for the propagation of feature annotation.</text>
</comment>
<dbReference type="EMBL" id="BMAO01012441">
    <property type="protein sequence ID" value="GFQ81468.1"/>
    <property type="molecule type" value="Genomic_DNA"/>
</dbReference>